<gene>
    <name evidence="1" type="ORF">GCM10007852_25970</name>
</gene>
<organism evidence="1 2">
    <name type="scientific">Agaribacter marinus</name>
    <dbReference type="NCBI Taxonomy" id="1431249"/>
    <lineage>
        <taxon>Bacteria</taxon>
        <taxon>Pseudomonadati</taxon>
        <taxon>Pseudomonadota</taxon>
        <taxon>Gammaproteobacteria</taxon>
        <taxon>Alteromonadales</taxon>
        <taxon>Alteromonadaceae</taxon>
        <taxon>Agaribacter</taxon>
    </lineage>
</organism>
<proteinExistence type="predicted"/>
<comment type="caution">
    <text evidence="1">The sequence shown here is derived from an EMBL/GenBank/DDBJ whole genome shotgun (WGS) entry which is preliminary data.</text>
</comment>
<evidence type="ECO:0000313" key="1">
    <source>
        <dbReference type="EMBL" id="GLR71689.1"/>
    </source>
</evidence>
<keyword evidence="2" id="KW-1185">Reference proteome</keyword>
<dbReference type="InterPro" id="IPR016024">
    <property type="entry name" value="ARM-type_fold"/>
</dbReference>
<dbReference type="EMBL" id="BSOT01000006">
    <property type="protein sequence ID" value="GLR71689.1"/>
    <property type="molecule type" value="Genomic_DNA"/>
</dbReference>
<dbReference type="Proteomes" id="UP001156601">
    <property type="component" value="Unassembled WGS sequence"/>
</dbReference>
<dbReference type="SUPFAM" id="SSF48371">
    <property type="entry name" value="ARM repeat"/>
    <property type="match status" value="1"/>
</dbReference>
<sequence>MPEPFKNLFSSALIEQMGRCFTAFSSDFDEQKFVALASSALDTLELKERSEQIKQAMTDTFGNDFEANCNVLVKSLKPMITPDDVSEAPAHSHLINGWAIMPMADYVAEHGQDALDVSMQTLYELTQRFSAEFAIRPFLLTYPKGVIAILNKWVSDPSHHVRRLVSEGTRTRLPWGIQLKNFIEDPSPVIPLLEALKDDPSEYVRRSVANNLNDLAKDHPALVVNIVKQWRNGADKHRERLIKHACRTLFKQGHAGALEVYGYNRPKLRVCDLRLSTQTVSVGEDLLLEATLMGEDGVSQSLMIDYVVYHKKANGKSMPKVFKWKTIELKGLESKKINMTKKHSFKPVTTRKYYVGEHKVALKINGVEQASVPFELV</sequence>
<dbReference type="Gene3D" id="1.25.40.290">
    <property type="entry name" value="ARM repeat domains"/>
    <property type="match status" value="1"/>
</dbReference>
<reference evidence="1" key="2">
    <citation type="submission" date="2023-01" db="EMBL/GenBank/DDBJ databases">
        <title>Draft genome sequence of Agaribacter marinus strain NBRC 110023.</title>
        <authorList>
            <person name="Sun Q."/>
            <person name="Mori K."/>
        </authorList>
    </citation>
    <scope>NUCLEOTIDE SEQUENCE</scope>
    <source>
        <strain evidence="1">NBRC 110023</strain>
    </source>
</reference>
<evidence type="ECO:0008006" key="3">
    <source>
        <dbReference type="Google" id="ProtNLM"/>
    </source>
</evidence>
<evidence type="ECO:0000313" key="2">
    <source>
        <dbReference type="Proteomes" id="UP001156601"/>
    </source>
</evidence>
<reference evidence="1" key="1">
    <citation type="journal article" date="2014" name="Int. J. Syst. Evol. Microbiol.">
        <title>Complete genome sequence of Corynebacterium casei LMG S-19264T (=DSM 44701T), isolated from a smear-ripened cheese.</title>
        <authorList>
            <consortium name="US DOE Joint Genome Institute (JGI-PGF)"/>
            <person name="Walter F."/>
            <person name="Albersmeier A."/>
            <person name="Kalinowski J."/>
            <person name="Ruckert C."/>
        </authorList>
    </citation>
    <scope>NUCLEOTIDE SEQUENCE</scope>
    <source>
        <strain evidence="1">NBRC 110023</strain>
    </source>
</reference>
<dbReference type="RefSeq" id="WP_284218026.1">
    <property type="nucleotide sequence ID" value="NZ_BSOT01000006.1"/>
</dbReference>
<dbReference type="AlphaFoldDB" id="A0AA37WKK1"/>
<protein>
    <recommendedName>
        <fullName evidence="3">DNA alkylation repair protein</fullName>
    </recommendedName>
</protein>
<name>A0AA37WKK1_9ALTE</name>
<accession>A0AA37WKK1</accession>